<reference evidence="2 3" key="1">
    <citation type="submission" date="2014-04" db="EMBL/GenBank/DDBJ databases">
        <title>Evolutionary Origins and Diversification of the Mycorrhizal Mutualists.</title>
        <authorList>
            <consortium name="DOE Joint Genome Institute"/>
            <consortium name="Mycorrhizal Genomics Consortium"/>
            <person name="Kohler A."/>
            <person name="Kuo A."/>
            <person name="Nagy L.G."/>
            <person name="Floudas D."/>
            <person name="Copeland A."/>
            <person name="Barry K.W."/>
            <person name="Cichocki N."/>
            <person name="Veneault-Fourrey C."/>
            <person name="LaButti K."/>
            <person name="Lindquist E.A."/>
            <person name="Lipzen A."/>
            <person name="Lundell T."/>
            <person name="Morin E."/>
            <person name="Murat C."/>
            <person name="Riley R."/>
            <person name="Ohm R."/>
            <person name="Sun H."/>
            <person name="Tunlid A."/>
            <person name="Henrissat B."/>
            <person name="Grigoriev I.V."/>
            <person name="Hibbett D.S."/>
            <person name="Martin F."/>
        </authorList>
    </citation>
    <scope>NUCLEOTIDE SEQUENCE [LARGE SCALE GENOMIC DNA]</scope>
    <source>
        <strain evidence="2 3">MD-312</strain>
    </source>
</reference>
<feature type="region of interest" description="Disordered" evidence="1">
    <location>
        <begin position="41"/>
        <end position="62"/>
    </location>
</feature>
<dbReference type="Proteomes" id="UP000053820">
    <property type="component" value="Unassembled WGS sequence"/>
</dbReference>
<feature type="compositionally biased region" description="Pro residues" evidence="1">
    <location>
        <begin position="43"/>
        <end position="53"/>
    </location>
</feature>
<accession>A0A0C2PWM5</accession>
<organism evidence="2 3">
    <name type="scientific">Hydnomerulius pinastri MD-312</name>
    <dbReference type="NCBI Taxonomy" id="994086"/>
    <lineage>
        <taxon>Eukaryota</taxon>
        <taxon>Fungi</taxon>
        <taxon>Dikarya</taxon>
        <taxon>Basidiomycota</taxon>
        <taxon>Agaricomycotina</taxon>
        <taxon>Agaricomycetes</taxon>
        <taxon>Agaricomycetidae</taxon>
        <taxon>Boletales</taxon>
        <taxon>Boletales incertae sedis</taxon>
        <taxon>Leucogyrophana</taxon>
    </lineage>
</organism>
<dbReference type="EMBL" id="KN840323">
    <property type="protein sequence ID" value="KIJ57505.1"/>
    <property type="molecule type" value="Genomic_DNA"/>
</dbReference>
<dbReference type="AlphaFoldDB" id="A0A0C2PWM5"/>
<evidence type="ECO:0000256" key="1">
    <source>
        <dbReference type="SAM" id="MobiDB-lite"/>
    </source>
</evidence>
<gene>
    <name evidence="2" type="ORF">HYDPIDRAFT_35042</name>
</gene>
<evidence type="ECO:0000313" key="3">
    <source>
        <dbReference type="Proteomes" id="UP000053820"/>
    </source>
</evidence>
<evidence type="ECO:0000313" key="2">
    <source>
        <dbReference type="EMBL" id="KIJ57505.1"/>
    </source>
</evidence>
<proteinExistence type="predicted"/>
<protein>
    <submittedName>
        <fullName evidence="2">Uncharacterized protein</fullName>
    </submittedName>
</protein>
<name>A0A0C2PWM5_9AGAM</name>
<sequence>MDGETFIWDRPIYLLQTAHRPAPDLRPTPELHDQISLCVVPADSPPTEQPPADPRATWVEEP</sequence>
<dbReference type="HOGENOM" id="CLU_2904466_0_0_1"/>
<keyword evidence="3" id="KW-1185">Reference proteome</keyword>